<reference evidence="1 2" key="1">
    <citation type="submission" date="2018-05" db="EMBL/GenBank/DDBJ databases">
        <title>Acuticoccus sediminis sp. nov., isolated from deep-sea sediment of Indian Ocean.</title>
        <authorList>
            <person name="Liu X."/>
            <person name="Lai Q."/>
            <person name="Du Y."/>
            <person name="Sun F."/>
            <person name="Zhang X."/>
            <person name="Wang S."/>
            <person name="Shao Z."/>
        </authorList>
    </citation>
    <scope>NUCLEOTIDE SEQUENCE [LARGE SCALE GENOMIC DNA]</scope>
    <source>
        <strain evidence="1 2">PTG4-2</strain>
    </source>
</reference>
<gene>
    <name evidence="1" type="ORF">DLJ53_17935</name>
</gene>
<keyword evidence="2" id="KW-1185">Reference proteome</keyword>
<protein>
    <submittedName>
        <fullName evidence="1">Uncharacterized protein</fullName>
    </submittedName>
</protein>
<organism evidence="1 2">
    <name type="scientific">Acuticoccus sediminis</name>
    <dbReference type="NCBI Taxonomy" id="2184697"/>
    <lineage>
        <taxon>Bacteria</taxon>
        <taxon>Pseudomonadati</taxon>
        <taxon>Pseudomonadota</taxon>
        <taxon>Alphaproteobacteria</taxon>
        <taxon>Hyphomicrobiales</taxon>
        <taxon>Amorphaceae</taxon>
        <taxon>Acuticoccus</taxon>
    </lineage>
</organism>
<dbReference type="AlphaFoldDB" id="A0A8B2NN61"/>
<dbReference type="Proteomes" id="UP000249590">
    <property type="component" value="Unassembled WGS sequence"/>
</dbReference>
<dbReference type="RefSeq" id="WP_111347689.1">
    <property type="nucleotide sequence ID" value="NZ_QHHQ01000003.1"/>
</dbReference>
<evidence type="ECO:0000313" key="2">
    <source>
        <dbReference type="Proteomes" id="UP000249590"/>
    </source>
</evidence>
<accession>A0A8B2NN61</accession>
<dbReference type="EMBL" id="QHHQ01000003">
    <property type="protein sequence ID" value="RAI01097.1"/>
    <property type="molecule type" value="Genomic_DNA"/>
</dbReference>
<proteinExistence type="predicted"/>
<comment type="caution">
    <text evidence="1">The sequence shown here is derived from an EMBL/GenBank/DDBJ whole genome shotgun (WGS) entry which is preliminary data.</text>
</comment>
<sequence length="63" mass="6751">MKIEGIEIEPEGRYYVTVSQRVQVPSSGMVLHPLPGRGYGIKGSAVEEIGADVIATIRVDAIP</sequence>
<evidence type="ECO:0000313" key="1">
    <source>
        <dbReference type="EMBL" id="RAI01097.1"/>
    </source>
</evidence>
<name>A0A8B2NN61_9HYPH</name>